<dbReference type="EMBL" id="JANJYJ010000010">
    <property type="protein sequence ID" value="KAK3184866.1"/>
    <property type="molecule type" value="Genomic_DNA"/>
</dbReference>
<dbReference type="AlphaFoldDB" id="A0AAD9ZMD6"/>
<proteinExistence type="predicted"/>
<name>A0AAD9ZMD6_9ROSI</name>
<accession>A0AAD9ZMD6</accession>
<evidence type="ECO:0000313" key="1">
    <source>
        <dbReference type="EMBL" id="KAK3184866.1"/>
    </source>
</evidence>
<organism evidence="1 2">
    <name type="scientific">Dipteronia sinensis</name>
    <dbReference type="NCBI Taxonomy" id="43782"/>
    <lineage>
        <taxon>Eukaryota</taxon>
        <taxon>Viridiplantae</taxon>
        <taxon>Streptophyta</taxon>
        <taxon>Embryophyta</taxon>
        <taxon>Tracheophyta</taxon>
        <taxon>Spermatophyta</taxon>
        <taxon>Magnoliopsida</taxon>
        <taxon>eudicotyledons</taxon>
        <taxon>Gunneridae</taxon>
        <taxon>Pentapetalae</taxon>
        <taxon>rosids</taxon>
        <taxon>malvids</taxon>
        <taxon>Sapindales</taxon>
        <taxon>Sapindaceae</taxon>
        <taxon>Hippocastanoideae</taxon>
        <taxon>Acereae</taxon>
        <taxon>Dipteronia</taxon>
    </lineage>
</organism>
<protein>
    <submittedName>
        <fullName evidence="1">Uncharacterized protein</fullName>
    </submittedName>
</protein>
<gene>
    <name evidence="1" type="ORF">Dsin_032152</name>
</gene>
<reference evidence="1" key="1">
    <citation type="journal article" date="2023" name="Plant J.">
        <title>Genome sequences and population genomics provide insights into the demographic history, inbreeding, and mutation load of two 'living fossil' tree species of Dipteronia.</title>
        <authorList>
            <person name="Feng Y."/>
            <person name="Comes H.P."/>
            <person name="Chen J."/>
            <person name="Zhu S."/>
            <person name="Lu R."/>
            <person name="Zhang X."/>
            <person name="Li P."/>
            <person name="Qiu J."/>
            <person name="Olsen K.M."/>
            <person name="Qiu Y."/>
        </authorList>
    </citation>
    <scope>NUCLEOTIDE SEQUENCE</scope>
    <source>
        <strain evidence="1">NBL</strain>
    </source>
</reference>
<keyword evidence="2" id="KW-1185">Reference proteome</keyword>
<comment type="caution">
    <text evidence="1">The sequence shown here is derived from an EMBL/GenBank/DDBJ whole genome shotgun (WGS) entry which is preliminary data.</text>
</comment>
<sequence>MDKLAVEKGWTDILRSECLKVMEGLWKGIQREKQMWFQKSRVNWIKEDDRNSRFFHCIANGKRRMNYIRDISFNGIRCSDPTDIRNGVLNFFKNHFDTESWSRSTIKKGVLKLLSLEEKVAFEGDLTKE</sequence>
<evidence type="ECO:0000313" key="2">
    <source>
        <dbReference type="Proteomes" id="UP001281410"/>
    </source>
</evidence>
<dbReference type="Proteomes" id="UP001281410">
    <property type="component" value="Unassembled WGS sequence"/>
</dbReference>